<dbReference type="InterPro" id="IPR012951">
    <property type="entry name" value="BBE"/>
</dbReference>
<dbReference type="PANTHER" id="PTHR42973">
    <property type="entry name" value="BINDING OXIDOREDUCTASE, PUTATIVE (AFU_ORTHOLOGUE AFUA_1G17690)-RELATED"/>
    <property type="match status" value="1"/>
</dbReference>
<dbReference type="PROSITE" id="PS00862">
    <property type="entry name" value="OX2_COVAL_FAD"/>
    <property type="match status" value="1"/>
</dbReference>
<organism evidence="8 9">
    <name type="scientific">Cercospora kikuchii</name>
    <dbReference type="NCBI Taxonomy" id="84275"/>
    <lineage>
        <taxon>Eukaryota</taxon>
        <taxon>Fungi</taxon>
        <taxon>Dikarya</taxon>
        <taxon>Ascomycota</taxon>
        <taxon>Pezizomycotina</taxon>
        <taxon>Dothideomycetes</taxon>
        <taxon>Dothideomycetidae</taxon>
        <taxon>Mycosphaerellales</taxon>
        <taxon>Mycosphaerellaceae</taxon>
        <taxon>Cercospora</taxon>
    </lineage>
</organism>
<dbReference type="Pfam" id="PF08031">
    <property type="entry name" value="BBE"/>
    <property type="match status" value="1"/>
</dbReference>
<gene>
    <name evidence="8" type="ORF">CKM354_000164000</name>
</gene>
<dbReference type="InterPro" id="IPR036318">
    <property type="entry name" value="FAD-bd_PCMH-like_sf"/>
</dbReference>
<dbReference type="InterPro" id="IPR016169">
    <property type="entry name" value="FAD-bd_PCMH_sub2"/>
</dbReference>
<accession>A0A9P3C7N7</accession>
<feature type="chain" id="PRO_5040391220" description="FAD-binding PCMH-type domain-containing protein" evidence="6">
    <location>
        <begin position="21"/>
        <end position="591"/>
    </location>
</feature>
<dbReference type="InterPro" id="IPR006093">
    <property type="entry name" value="Oxy_OxRdtase_FAD_BS"/>
</dbReference>
<evidence type="ECO:0000256" key="5">
    <source>
        <dbReference type="ARBA" id="ARBA00023002"/>
    </source>
</evidence>
<dbReference type="InterPro" id="IPR016166">
    <property type="entry name" value="FAD-bd_PCMH"/>
</dbReference>
<comment type="cofactor">
    <cofactor evidence="1">
        <name>FAD</name>
        <dbReference type="ChEBI" id="CHEBI:57692"/>
    </cofactor>
</comment>
<dbReference type="GeneID" id="68287215"/>
<evidence type="ECO:0000256" key="1">
    <source>
        <dbReference type="ARBA" id="ARBA00001974"/>
    </source>
</evidence>
<dbReference type="GO" id="GO:0071949">
    <property type="term" value="F:FAD binding"/>
    <property type="evidence" value="ECO:0007669"/>
    <property type="project" value="InterPro"/>
</dbReference>
<evidence type="ECO:0000256" key="6">
    <source>
        <dbReference type="SAM" id="SignalP"/>
    </source>
</evidence>
<evidence type="ECO:0000256" key="4">
    <source>
        <dbReference type="ARBA" id="ARBA00022827"/>
    </source>
</evidence>
<comment type="similarity">
    <text evidence="2">Belongs to the oxygen-dependent FAD-linked oxidoreductase family.</text>
</comment>
<dbReference type="OrthoDB" id="9983560at2759"/>
<dbReference type="RefSeq" id="XP_044652704.1">
    <property type="nucleotide sequence ID" value="XM_044796769.1"/>
</dbReference>
<dbReference type="Pfam" id="PF01565">
    <property type="entry name" value="FAD_binding_4"/>
    <property type="match status" value="1"/>
</dbReference>
<feature type="domain" description="FAD-binding PCMH-type" evidence="7">
    <location>
        <begin position="126"/>
        <end position="307"/>
    </location>
</feature>
<dbReference type="SUPFAM" id="SSF56176">
    <property type="entry name" value="FAD-binding/transporter-associated domain-like"/>
    <property type="match status" value="1"/>
</dbReference>
<evidence type="ECO:0000259" key="7">
    <source>
        <dbReference type="PROSITE" id="PS51387"/>
    </source>
</evidence>
<name>A0A9P3C7N7_9PEZI</name>
<dbReference type="Gene3D" id="3.30.465.10">
    <property type="match status" value="2"/>
</dbReference>
<proteinExistence type="inferred from homology"/>
<dbReference type="PROSITE" id="PS51387">
    <property type="entry name" value="FAD_PCMH"/>
    <property type="match status" value="1"/>
</dbReference>
<keyword evidence="5" id="KW-0560">Oxidoreductase</keyword>
<dbReference type="AlphaFoldDB" id="A0A9P3C7N7"/>
<evidence type="ECO:0000256" key="3">
    <source>
        <dbReference type="ARBA" id="ARBA00022630"/>
    </source>
</evidence>
<dbReference type="Proteomes" id="UP000825890">
    <property type="component" value="Unassembled WGS sequence"/>
</dbReference>
<keyword evidence="9" id="KW-1185">Reference proteome</keyword>
<feature type="signal peptide" evidence="6">
    <location>
        <begin position="1"/>
        <end position="20"/>
    </location>
</feature>
<reference evidence="8 9" key="1">
    <citation type="submission" date="2021-01" db="EMBL/GenBank/DDBJ databases">
        <title>Cercospora kikuchii MAFF 305040 whole genome shotgun sequence.</title>
        <authorList>
            <person name="Kashiwa T."/>
            <person name="Suzuki T."/>
        </authorList>
    </citation>
    <scope>NUCLEOTIDE SEQUENCE [LARGE SCALE GENOMIC DNA]</scope>
    <source>
        <strain evidence="8 9">MAFF 305040</strain>
    </source>
</reference>
<evidence type="ECO:0000256" key="2">
    <source>
        <dbReference type="ARBA" id="ARBA00005466"/>
    </source>
</evidence>
<dbReference type="EMBL" id="BOLY01000001">
    <property type="protein sequence ID" value="GIZ38217.1"/>
    <property type="molecule type" value="Genomic_DNA"/>
</dbReference>
<comment type="caution">
    <text evidence="8">The sequence shown here is derived from an EMBL/GenBank/DDBJ whole genome shotgun (WGS) entry which is preliminary data.</text>
</comment>
<dbReference type="InterPro" id="IPR006094">
    <property type="entry name" value="Oxid_FAD_bind_N"/>
</dbReference>
<dbReference type="PANTHER" id="PTHR42973:SF39">
    <property type="entry name" value="FAD-BINDING PCMH-TYPE DOMAIN-CONTAINING PROTEIN"/>
    <property type="match status" value="1"/>
</dbReference>
<keyword evidence="4" id="KW-0274">FAD</keyword>
<sequence length="591" mass="64307">MKLSLSCLLLLSALLNPAFALINAEVCKCLPNDVCWPKDEAWSQLNSTINGRLIRSKPPASVCYPQESNYDAEACSRVFENWESSYWHADDPISIDAPPRYACHPIYPNGTSIYGDPTAGERGCGGDSYPVYVVNASSISDVQAGVNFARRHSVKLNVKSTGHGRSSIAGSLSIWTHYFREKEFHTHFVPQGANSSSNATSMAVTFGAGILDREAFEFAAEHDAVVVGGTDSTVGLVGWAGAGGHGYLTGAYGMGADSFLEVTVVTPNGDIVVANAYQHADLFWATGGGGAGTWGVVVSLTVKAHPMPSTAMWSLSVSAQNGTTARDWYRVAAEVFADIPRQRDLGLSGYQTLSGPPLVVTNTMFGYEMSRETVEEIIEPLLQRLEIRNSTVKVDSTIATFSRWIDVFHQFNLTQSVGGATGGTTAARLLPASSITDIDTFAQFLESVGPSLDKPKDIFRSGRSISGTATGSSRKVDNALNPAWRDTAVHFIVSESWPHDTPSEAVDEAMAAMEQSAYKLRSIAPDSGAYINERGDFVPDWQKTLYGDHYSRLLTIKHKYDPESVQWCEFCVGSDEWYEREDGRFCKQSWA</sequence>
<protein>
    <recommendedName>
        <fullName evidence="7">FAD-binding PCMH-type domain-containing protein</fullName>
    </recommendedName>
</protein>
<dbReference type="InterPro" id="IPR050416">
    <property type="entry name" value="FAD-linked_Oxidoreductase"/>
</dbReference>
<evidence type="ECO:0000313" key="8">
    <source>
        <dbReference type="EMBL" id="GIZ38217.1"/>
    </source>
</evidence>
<dbReference type="GO" id="GO:0016491">
    <property type="term" value="F:oxidoreductase activity"/>
    <property type="evidence" value="ECO:0007669"/>
    <property type="project" value="UniProtKB-KW"/>
</dbReference>
<evidence type="ECO:0000313" key="9">
    <source>
        <dbReference type="Proteomes" id="UP000825890"/>
    </source>
</evidence>
<keyword evidence="6" id="KW-0732">Signal</keyword>
<keyword evidence="3" id="KW-0285">Flavoprotein</keyword>